<name>A0ABQ5IUI6_9ASTR</name>
<evidence type="ECO:0000256" key="1">
    <source>
        <dbReference type="SAM" id="MobiDB-lite"/>
    </source>
</evidence>
<dbReference type="EMBL" id="BQNB010021191">
    <property type="protein sequence ID" value="GJU03829.1"/>
    <property type="molecule type" value="Genomic_DNA"/>
</dbReference>
<sequence length="386" mass="44123">MITTDSRIEDKKPSELILPPMDILETFPCVKDVDYITRDLAVSSVRFATIPTVVDKYLGTKLNDALLKTLERHTADLVEKYSVLPALESSKKQESEKSSEEIIRIKKEQEEKKQEPTYTIKSTDKDALKEFDLKSALFKSMHKNKSANRNPANYRLYHALMEALIEDENAMDKEVADTVKDHKREHDGDDDDDEVPPAGSNQGKSTKKRRIRESESAKKPSTTKESSKGKDPKVGSKTGHVSDPEDTNNAHMPKVPDITTWFKPIPEEERPTSPEPEWVIHPIDLPEADNNWANAFAKAHQDLDENKLHNKIDDIGSFIRWYCRRIGKEELGKADLEGPTFMMVKGFHENSFSLQFQMEEWHKLLTNQIDLVNPEGHRIIPNISNH</sequence>
<protein>
    <submittedName>
        <fullName evidence="2">Uncharacterized protein</fullName>
    </submittedName>
</protein>
<keyword evidence="3" id="KW-1185">Reference proteome</keyword>
<organism evidence="2 3">
    <name type="scientific">Tanacetum coccineum</name>
    <dbReference type="NCBI Taxonomy" id="301880"/>
    <lineage>
        <taxon>Eukaryota</taxon>
        <taxon>Viridiplantae</taxon>
        <taxon>Streptophyta</taxon>
        <taxon>Embryophyta</taxon>
        <taxon>Tracheophyta</taxon>
        <taxon>Spermatophyta</taxon>
        <taxon>Magnoliopsida</taxon>
        <taxon>eudicotyledons</taxon>
        <taxon>Gunneridae</taxon>
        <taxon>Pentapetalae</taxon>
        <taxon>asterids</taxon>
        <taxon>campanulids</taxon>
        <taxon>Asterales</taxon>
        <taxon>Asteraceae</taxon>
        <taxon>Asteroideae</taxon>
        <taxon>Anthemideae</taxon>
        <taxon>Anthemidinae</taxon>
        <taxon>Tanacetum</taxon>
    </lineage>
</organism>
<comment type="caution">
    <text evidence="2">The sequence shown here is derived from an EMBL/GenBank/DDBJ whole genome shotgun (WGS) entry which is preliminary data.</text>
</comment>
<evidence type="ECO:0000313" key="2">
    <source>
        <dbReference type="EMBL" id="GJU03829.1"/>
    </source>
</evidence>
<reference evidence="2" key="2">
    <citation type="submission" date="2022-01" db="EMBL/GenBank/DDBJ databases">
        <authorList>
            <person name="Yamashiro T."/>
            <person name="Shiraishi A."/>
            <person name="Satake H."/>
            <person name="Nakayama K."/>
        </authorList>
    </citation>
    <scope>NUCLEOTIDE SEQUENCE</scope>
</reference>
<feature type="region of interest" description="Disordered" evidence="1">
    <location>
        <begin position="181"/>
        <end position="256"/>
    </location>
</feature>
<evidence type="ECO:0000313" key="3">
    <source>
        <dbReference type="Proteomes" id="UP001151760"/>
    </source>
</evidence>
<gene>
    <name evidence="2" type="ORF">Tco_1114167</name>
</gene>
<accession>A0ABQ5IUI6</accession>
<dbReference type="Proteomes" id="UP001151760">
    <property type="component" value="Unassembled WGS sequence"/>
</dbReference>
<reference evidence="2" key="1">
    <citation type="journal article" date="2022" name="Int. J. Mol. Sci.">
        <title>Draft Genome of Tanacetum Coccineum: Genomic Comparison of Closely Related Tanacetum-Family Plants.</title>
        <authorList>
            <person name="Yamashiro T."/>
            <person name="Shiraishi A."/>
            <person name="Nakayama K."/>
            <person name="Satake H."/>
        </authorList>
    </citation>
    <scope>NUCLEOTIDE SEQUENCE</scope>
</reference>
<feature type="compositionally biased region" description="Basic and acidic residues" evidence="1">
    <location>
        <begin position="225"/>
        <end position="234"/>
    </location>
</feature>
<proteinExistence type="predicted"/>